<organism evidence="1 2">
    <name type="scientific">Lagenidium giganteum</name>
    <dbReference type="NCBI Taxonomy" id="4803"/>
    <lineage>
        <taxon>Eukaryota</taxon>
        <taxon>Sar</taxon>
        <taxon>Stramenopiles</taxon>
        <taxon>Oomycota</taxon>
        <taxon>Peronosporomycetes</taxon>
        <taxon>Pythiales</taxon>
        <taxon>Pythiaceae</taxon>
    </lineage>
</organism>
<evidence type="ECO:0000313" key="1">
    <source>
        <dbReference type="EMBL" id="DAZ93800.1"/>
    </source>
</evidence>
<keyword evidence="2" id="KW-1185">Reference proteome</keyword>
<reference evidence="1" key="1">
    <citation type="submission" date="2022-11" db="EMBL/GenBank/DDBJ databases">
        <authorList>
            <person name="Morgan W.R."/>
            <person name="Tartar A."/>
        </authorList>
    </citation>
    <scope>NUCLEOTIDE SEQUENCE</scope>
    <source>
        <strain evidence="1">ARSEF 373</strain>
    </source>
</reference>
<dbReference type="AlphaFoldDB" id="A0AAV2YF39"/>
<dbReference type="Proteomes" id="UP001146120">
    <property type="component" value="Unassembled WGS sequence"/>
</dbReference>
<sequence length="147" mass="16284">MLFLQGDFITYKRHGNGTPVEIADGNQLTVVGSGSHVEVHFKENVCVISHNGVPLIDVMRVAKSYTMHVEAAYKVHVRDDTVSRGLQYDGDGGLFDDAFDADNHQLNQLAGLIKDESTVPELNDAQRILWHARLCHVSDSRQADIVT</sequence>
<evidence type="ECO:0000313" key="2">
    <source>
        <dbReference type="Proteomes" id="UP001146120"/>
    </source>
</evidence>
<protein>
    <submittedName>
        <fullName evidence="1">Uncharacterized protein</fullName>
    </submittedName>
</protein>
<accession>A0AAV2YF39</accession>
<name>A0AAV2YF39_9STRA</name>
<dbReference type="EMBL" id="DAKRPA010000290">
    <property type="protein sequence ID" value="DAZ93800.1"/>
    <property type="molecule type" value="Genomic_DNA"/>
</dbReference>
<reference evidence="1" key="2">
    <citation type="journal article" date="2023" name="Microbiol Resour">
        <title>Decontamination and Annotation of the Draft Genome Sequence of the Oomycete Lagenidium giganteum ARSEF 373.</title>
        <authorList>
            <person name="Morgan W.R."/>
            <person name="Tartar A."/>
        </authorList>
    </citation>
    <scope>NUCLEOTIDE SEQUENCE</scope>
    <source>
        <strain evidence="1">ARSEF 373</strain>
    </source>
</reference>
<proteinExistence type="predicted"/>
<gene>
    <name evidence="1" type="ORF">N0F65_008559</name>
</gene>
<comment type="caution">
    <text evidence="1">The sequence shown here is derived from an EMBL/GenBank/DDBJ whole genome shotgun (WGS) entry which is preliminary data.</text>
</comment>